<keyword evidence="3" id="KW-1185">Reference proteome</keyword>
<reference evidence="2 3" key="1">
    <citation type="journal article" date="2016" name="BMC Genomics">
        <title>Combined genomic and structural analyses of a cultured magnetotactic bacterium reveals its niche adaptation to a dynamic environment.</title>
        <authorList>
            <person name="Araujo A.C."/>
            <person name="Morillo V."/>
            <person name="Cypriano J."/>
            <person name="Teixeira L.C."/>
            <person name="Leao P."/>
            <person name="Lyra S."/>
            <person name="Almeida L.G."/>
            <person name="Bazylinski D.A."/>
            <person name="Vasconcellos A.T."/>
            <person name="Abreu F."/>
            <person name="Lins U."/>
        </authorList>
    </citation>
    <scope>NUCLEOTIDE SEQUENCE [LARGE SCALE GENOMIC DNA]</scope>
    <source>
        <strain evidence="2 3">IT-1</strain>
    </source>
</reference>
<dbReference type="Proteomes" id="UP000194003">
    <property type="component" value="Unassembled WGS sequence"/>
</dbReference>
<sequence length="1060" mass="108151">MHLQRLAGAETHRIIDPQTHFISGHIGVQVDGRGDLGGGAQRIEHHPPGIGPGGDVVQIERVRGLQGDVVARRIGEGLRQPHGEIAAIGVGEGRTVPGGHFAHRQGANVLNGDIARPRVFGAEGGGLSQQVNAADRRDVDIARAQGGEAIALHRCALQAQLRPRLQGSLNKVQRAARAQGHLLHPRAVSEPAKEAGDLRIAAGGEVHGKGRAQFDLGRIQRLHVHDDFAGGDGVKARGQIRRIHRRLAIRSPRLGVVEAGGFVVVDALSAAIGIDAHGGNRIIGGGGDGATAASGDLQLLDRRAAHPLHHAVDVDIGVGGEAHQGGRAERPIHFEGFAGLQNQGVGGQIQGLAVGHAQMHGVGRAQLQGSGGLIALLHGEIIACAQMQIGAKRQGVAAHQILHRQVAAGGGERQRAVDPARRDLQHLHVAIGLQGHRPGISGNMRCRHTGARLAVAVQIAQLDIAAGRCNRDPGVDRRVQAADGSVCGEGEPITDEVGLGVIDSADGAACGQADVAFRRERARLARIGGEDPRLHAAHADGPGGSDHHIQIVAAGEQGDRLQRHIAVVGQAEGAFTHIGLMHGEGSAAAVAHRHIPRHPRSQGQGAGVGGEGQGGVGAHGDVVGAQGAVAAGDNGAVGVQGQIAQPGHGDRIIQNVAAMGGEPHAAGVGSAKGLGVGHAQLAHHVHADDAVGGDRVGQDQIRRAGNGDIARAAGFGVHAAARQIGAHAAHRPRGERISADLTQGVIDGSGITGERNGGPGHIDLIQPHIARTVQGEALGLQITLAQGDGSAVDSQGSARIGDLQVAGQVAGDRAHGVHSEALSGVDGAIQRQRAACVQIDALQAGERPGHAQIAARSEGNGAGGADAAIINRDSGRIGDGDGAHGAEADRRVRRNGGDRGDGAGVAGHPQPLLGDGAARIHAEGADVDQRAEIGVAAALNGDRAARDKGFAIEFGKRTGRIIAVLAHRLQRSLLRGDGRGDPLGHLLAGDHLGLHFAGLVDRLGSPDGFGVAAPVVSEGQARIGDVAPHRGPVVVVVVLGFVDVLIGAVPTRIPLHRIAA</sequence>
<name>A0A1Y2K6N8_9PROT</name>
<proteinExistence type="predicted"/>
<accession>A0A1Y2K6N8</accession>
<feature type="region of interest" description="Disordered" evidence="1">
    <location>
        <begin position="846"/>
        <end position="914"/>
    </location>
</feature>
<dbReference type="EMBL" id="LVJN01000019">
    <property type="protein sequence ID" value="OSM04101.1"/>
    <property type="molecule type" value="Genomic_DNA"/>
</dbReference>
<feature type="compositionally biased region" description="Basic and acidic residues" evidence="1">
    <location>
        <begin position="873"/>
        <end position="901"/>
    </location>
</feature>
<organism evidence="2 3">
    <name type="scientific">Magnetofaba australis IT-1</name>
    <dbReference type="NCBI Taxonomy" id="1434232"/>
    <lineage>
        <taxon>Bacteria</taxon>
        <taxon>Pseudomonadati</taxon>
        <taxon>Pseudomonadota</taxon>
        <taxon>Magnetococcia</taxon>
        <taxon>Magnetococcales</taxon>
        <taxon>Magnetococcaceae</taxon>
        <taxon>Magnetofaba</taxon>
    </lineage>
</organism>
<gene>
    <name evidence="2" type="ORF">MAIT1_03633</name>
</gene>
<comment type="caution">
    <text evidence="2">The sequence shown here is derived from an EMBL/GenBank/DDBJ whole genome shotgun (WGS) entry which is preliminary data.</text>
</comment>
<protein>
    <submittedName>
        <fullName evidence="2">Uncharacterized protein</fullName>
    </submittedName>
</protein>
<evidence type="ECO:0000256" key="1">
    <source>
        <dbReference type="SAM" id="MobiDB-lite"/>
    </source>
</evidence>
<evidence type="ECO:0000313" key="2">
    <source>
        <dbReference type="EMBL" id="OSM04101.1"/>
    </source>
</evidence>
<dbReference type="AlphaFoldDB" id="A0A1Y2K6N8"/>
<evidence type="ECO:0000313" key="3">
    <source>
        <dbReference type="Proteomes" id="UP000194003"/>
    </source>
</evidence>